<keyword evidence="2" id="KW-1133">Transmembrane helix</keyword>
<dbReference type="Proteomes" id="UP000034445">
    <property type="component" value="Unassembled WGS sequence"/>
</dbReference>
<proteinExistence type="predicted"/>
<feature type="region of interest" description="Disordered" evidence="1">
    <location>
        <begin position="197"/>
        <end position="252"/>
    </location>
</feature>
<protein>
    <submittedName>
        <fullName evidence="3">Uncharacterized protein</fullName>
    </submittedName>
</protein>
<evidence type="ECO:0000256" key="2">
    <source>
        <dbReference type="SAM" id="Phobius"/>
    </source>
</evidence>
<reference evidence="3 4" key="1">
    <citation type="journal article" date="2015" name="Nature">
        <title>rRNA introns, odd ribosomes, and small enigmatic genomes across a large radiation of phyla.</title>
        <authorList>
            <person name="Brown C.T."/>
            <person name="Hug L.A."/>
            <person name="Thomas B.C."/>
            <person name="Sharon I."/>
            <person name="Castelle C.J."/>
            <person name="Singh A."/>
            <person name="Wilkins M.J."/>
            <person name="Williams K.H."/>
            <person name="Banfield J.F."/>
        </authorList>
    </citation>
    <scope>NUCLEOTIDE SEQUENCE [LARGE SCALE GENOMIC DNA]</scope>
</reference>
<organism evidence="3 4">
    <name type="scientific">Candidatus Kaiserbacteria bacterium GW2011_GWC2_52_8b</name>
    <dbReference type="NCBI Taxonomy" id="1618676"/>
    <lineage>
        <taxon>Bacteria</taxon>
        <taxon>Candidatus Kaiseribacteriota</taxon>
    </lineage>
</organism>
<sequence>MPKFKRERERVKNSFSEFSDNVNPAQGSHGARFKRKNFPILAVFFAAGLLIFVSTAFASSTSGTIDATNRYAWTENAGWLDFGGSYGSVSVTDSAISGYAYGENIGWVSLNCSNDTSCAAVDYKVANNGEGTLTGYAWGENAGWIKFNPDNGGVSIDSSGNFSGYAYGENIGWIVFNCSTTSSCATVDYKVSTDWRPRSARPACNNSSDDDSDGKTDYPSDPGCSSADDTDETDPVGGNSAPGSVSVPTIPSREQIIYPDGRVVYLDEQPVAQPTKATEQIASVIESVSRAVEAILPDFLKSKPTVAPPSSPPPEKLVSETAPPVFGANWNLLPARSIGRFALAPLPDEILILAKKFPELGETFTKLGITRIGDLDKLQNAKFILSGISQSAGIKGAAGLSLSAMTAEERRAFPSEIVFAKAGDLIDYNIHIALTDDGNPEQRINSTAGKTLDLIVKVDKPAKNVKGYLTVKKLDRLLGRKNVPATSAMAAAVLSALGASQSAKENIIV</sequence>
<evidence type="ECO:0000313" key="3">
    <source>
        <dbReference type="EMBL" id="KKW29382.1"/>
    </source>
</evidence>
<evidence type="ECO:0000256" key="1">
    <source>
        <dbReference type="SAM" id="MobiDB-lite"/>
    </source>
</evidence>
<accession>A0A0G1ZMP9</accession>
<comment type="caution">
    <text evidence="3">The sequence shown here is derived from an EMBL/GenBank/DDBJ whole genome shotgun (WGS) entry which is preliminary data.</text>
</comment>
<gene>
    <name evidence="3" type="ORF">UY74_C0078G0005</name>
</gene>
<feature type="transmembrane region" description="Helical" evidence="2">
    <location>
        <begin position="38"/>
        <end position="58"/>
    </location>
</feature>
<evidence type="ECO:0000313" key="4">
    <source>
        <dbReference type="Proteomes" id="UP000034445"/>
    </source>
</evidence>
<name>A0A0G1ZMP9_9BACT</name>
<feature type="non-terminal residue" evidence="3">
    <location>
        <position position="509"/>
    </location>
</feature>
<dbReference type="AlphaFoldDB" id="A0A0G1ZMP9"/>
<dbReference type="EMBL" id="LCRF01000078">
    <property type="protein sequence ID" value="KKW29382.1"/>
    <property type="molecule type" value="Genomic_DNA"/>
</dbReference>
<keyword evidence="2" id="KW-0472">Membrane</keyword>
<keyword evidence="2" id="KW-0812">Transmembrane</keyword>